<evidence type="ECO:0000256" key="1">
    <source>
        <dbReference type="SAM" id="MobiDB-lite"/>
    </source>
</evidence>
<feature type="region of interest" description="Disordered" evidence="1">
    <location>
        <begin position="95"/>
        <end position="117"/>
    </location>
</feature>
<name>A0A448X705_9PLAT</name>
<dbReference type="OrthoDB" id="6283025at2759"/>
<sequence>MAVSAAASALATRRQVRARRLPAWYKDYDTDFVVQEDEAFDRERVQAQLPPGIELDDPNEIKPDVPTEEWNIVVYDDEEDQVLDNDIEEEAMIEPEDGEMQDGAVLGPDMNDLIVQH</sequence>
<keyword evidence="3" id="KW-1185">Reference proteome</keyword>
<evidence type="ECO:0000313" key="2">
    <source>
        <dbReference type="EMBL" id="VEL29634.1"/>
    </source>
</evidence>
<accession>A0A448X705</accession>
<comment type="caution">
    <text evidence="2">The sequence shown here is derived from an EMBL/GenBank/DDBJ whole genome shotgun (WGS) entry which is preliminary data.</text>
</comment>
<dbReference type="AlphaFoldDB" id="A0A448X705"/>
<organism evidence="2 3">
    <name type="scientific">Protopolystoma xenopodis</name>
    <dbReference type="NCBI Taxonomy" id="117903"/>
    <lineage>
        <taxon>Eukaryota</taxon>
        <taxon>Metazoa</taxon>
        <taxon>Spiralia</taxon>
        <taxon>Lophotrochozoa</taxon>
        <taxon>Platyhelminthes</taxon>
        <taxon>Monogenea</taxon>
        <taxon>Polyopisthocotylea</taxon>
        <taxon>Polystomatidea</taxon>
        <taxon>Polystomatidae</taxon>
        <taxon>Protopolystoma</taxon>
    </lineage>
</organism>
<dbReference type="EMBL" id="CAAALY010104877">
    <property type="protein sequence ID" value="VEL29634.1"/>
    <property type="molecule type" value="Genomic_DNA"/>
</dbReference>
<reference evidence="2" key="1">
    <citation type="submission" date="2018-11" db="EMBL/GenBank/DDBJ databases">
        <authorList>
            <consortium name="Pathogen Informatics"/>
        </authorList>
    </citation>
    <scope>NUCLEOTIDE SEQUENCE</scope>
</reference>
<evidence type="ECO:0000313" key="3">
    <source>
        <dbReference type="Proteomes" id="UP000784294"/>
    </source>
</evidence>
<protein>
    <submittedName>
        <fullName evidence="2">Uncharacterized protein</fullName>
    </submittedName>
</protein>
<dbReference type="Proteomes" id="UP000784294">
    <property type="component" value="Unassembled WGS sequence"/>
</dbReference>
<proteinExistence type="predicted"/>
<gene>
    <name evidence="2" type="ORF">PXEA_LOCUS23074</name>
</gene>